<name>A0A645C5F2_9ZZZZ</name>
<organism evidence="1">
    <name type="scientific">bioreactor metagenome</name>
    <dbReference type="NCBI Taxonomy" id="1076179"/>
    <lineage>
        <taxon>unclassified sequences</taxon>
        <taxon>metagenomes</taxon>
        <taxon>ecological metagenomes</taxon>
    </lineage>
</organism>
<gene>
    <name evidence="1" type="ORF">SDC9_119574</name>
</gene>
<accession>A0A645C5F2</accession>
<dbReference type="AlphaFoldDB" id="A0A645C5F2"/>
<sequence length="134" mass="14731">MASFSPFRNSDWISDIRIDILSRVLYLIPSLISANLVLDQRGDIHFSSRSSLTVRGISSKLFLIDGRFSRTNFGAGLPFLITNSISGYAGDAVKNPDPGEGSSFRSKANASSMDLLSHPIFFERSGRRPSSRCL</sequence>
<dbReference type="EMBL" id="VSSQ01024840">
    <property type="protein sequence ID" value="MPM72598.1"/>
    <property type="molecule type" value="Genomic_DNA"/>
</dbReference>
<proteinExistence type="predicted"/>
<evidence type="ECO:0000313" key="1">
    <source>
        <dbReference type="EMBL" id="MPM72598.1"/>
    </source>
</evidence>
<protein>
    <submittedName>
        <fullName evidence="1">Uncharacterized protein</fullName>
    </submittedName>
</protein>
<comment type="caution">
    <text evidence="1">The sequence shown here is derived from an EMBL/GenBank/DDBJ whole genome shotgun (WGS) entry which is preliminary data.</text>
</comment>
<reference evidence="1" key="1">
    <citation type="submission" date="2019-08" db="EMBL/GenBank/DDBJ databases">
        <authorList>
            <person name="Kucharzyk K."/>
            <person name="Murdoch R.W."/>
            <person name="Higgins S."/>
            <person name="Loffler F."/>
        </authorList>
    </citation>
    <scope>NUCLEOTIDE SEQUENCE</scope>
</reference>